<reference evidence="2" key="1">
    <citation type="submission" date="2019-02" db="EMBL/GenBank/DDBJ databases">
        <title>Isolation and identification of novel species under the genus Muribaculum.</title>
        <authorList>
            <person name="Miyake S."/>
            <person name="Ding Y."/>
            <person name="Low A."/>
            <person name="Soh M."/>
            <person name="Seedorf H."/>
        </authorList>
    </citation>
    <scope>NUCLEOTIDE SEQUENCE [LARGE SCALE GENOMIC DNA]</scope>
    <source>
        <strain evidence="2">H5</strain>
    </source>
</reference>
<dbReference type="Pfam" id="PF24741">
    <property type="entry name" value="AlkZ-rel"/>
    <property type="match status" value="1"/>
</dbReference>
<dbReference type="AlphaFoldDB" id="A0A4P7W261"/>
<accession>A0A4P7W261</accession>
<sequence>MLRSSDDLEAKVIEIGFLPFFHNSVKGFSIQEMVDPRLWFSDEEGPWEWKGPVIRNMNCAYGKLFNGKAGYVSLEWLPDFANYRRAFRPVDSVVSDFPSGVTEKMILEAVRAHESLLSKELKDLCVLTVSRRRKTFDLIDAIEPVPAVKRNRRGSLEPALTRLQMSTRIVIADFEYSISRSGELYGWGIARYTTPEALYGDDFLSVCEGRTPEESYDRIMTHLRSVFPAVTDLSLRKLID</sequence>
<name>A0A4P7W261_9BACT</name>
<dbReference type="KEGG" id="ddb:E7747_06775"/>
<evidence type="ECO:0000313" key="2">
    <source>
        <dbReference type="Proteomes" id="UP000297149"/>
    </source>
</evidence>
<dbReference type="RefSeq" id="WP_136414923.1">
    <property type="nucleotide sequence ID" value="NZ_CP039396.1"/>
</dbReference>
<protein>
    <submittedName>
        <fullName evidence="1">Uncharacterized protein</fullName>
    </submittedName>
</protein>
<organism evidence="1 2">
    <name type="scientific">Duncaniella dubosii</name>
    <dbReference type="NCBI Taxonomy" id="2518971"/>
    <lineage>
        <taxon>Bacteria</taxon>
        <taxon>Pseudomonadati</taxon>
        <taxon>Bacteroidota</taxon>
        <taxon>Bacteroidia</taxon>
        <taxon>Bacteroidales</taxon>
        <taxon>Muribaculaceae</taxon>
        <taxon>Duncaniella</taxon>
    </lineage>
</organism>
<keyword evidence="2" id="KW-1185">Reference proteome</keyword>
<proteinExistence type="predicted"/>
<gene>
    <name evidence="1" type="ORF">E7747_06775</name>
</gene>
<evidence type="ECO:0000313" key="1">
    <source>
        <dbReference type="EMBL" id="QCD42003.1"/>
    </source>
</evidence>
<dbReference type="InterPro" id="IPR056298">
    <property type="entry name" value="AlkZ-rel"/>
</dbReference>
<dbReference type="EMBL" id="CP039396">
    <property type="protein sequence ID" value="QCD42003.1"/>
    <property type="molecule type" value="Genomic_DNA"/>
</dbReference>
<dbReference type="Proteomes" id="UP000297149">
    <property type="component" value="Chromosome"/>
</dbReference>